<protein>
    <submittedName>
        <fullName evidence="1">Uncharacterized protein</fullName>
    </submittedName>
</protein>
<evidence type="ECO:0000313" key="3">
    <source>
        <dbReference type="Proteomes" id="UP000663828"/>
    </source>
</evidence>
<dbReference type="Proteomes" id="UP000663852">
    <property type="component" value="Unassembled WGS sequence"/>
</dbReference>
<evidence type="ECO:0000313" key="1">
    <source>
        <dbReference type="EMBL" id="CAF0829741.1"/>
    </source>
</evidence>
<comment type="caution">
    <text evidence="1">The sequence shown here is derived from an EMBL/GenBank/DDBJ whole genome shotgun (WGS) entry which is preliminary data.</text>
</comment>
<dbReference type="EMBL" id="CAJNOJ010000064">
    <property type="protein sequence ID" value="CAF1008601.1"/>
    <property type="molecule type" value="Genomic_DNA"/>
</dbReference>
<keyword evidence="3" id="KW-1185">Reference proteome</keyword>
<reference evidence="1" key="1">
    <citation type="submission" date="2021-02" db="EMBL/GenBank/DDBJ databases">
        <authorList>
            <person name="Nowell W R."/>
        </authorList>
    </citation>
    <scope>NUCLEOTIDE SEQUENCE</scope>
</reference>
<organism evidence="1 3">
    <name type="scientific">Adineta ricciae</name>
    <name type="common">Rotifer</name>
    <dbReference type="NCBI Taxonomy" id="249248"/>
    <lineage>
        <taxon>Eukaryota</taxon>
        <taxon>Metazoa</taxon>
        <taxon>Spiralia</taxon>
        <taxon>Gnathifera</taxon>
        <taxon>Rotifera</taxon>
        <taxon>Eurotatoria</taxon>
        <taxon>Bdelloidea</taxon>
        <taxon>Adinetida</taxon>
        <taxon>Adinetidae</taxon>
        <taxon>Adineta</taxon>
    </lineage>
</organism>
<dbReference type="EMBL" id="CAJNOR010000180">
    <property type="protein sequence ID" value="CAF0829741.1"/>
    <property type="molecule type" value="Genomic_DNA"/>
</dbReference>
<accession>A0A813URK7</accession>
<dbReference type="AlphaFoldDB" id="A0A813URK7"/>
<evidence type="ECO:0000313" key="2">
    <source>
        <dbReference type="EMBL" id="CAF1008601.1"/>
    </source>
</evidence>
<name>A0A813URK7_ADIRI</name>
<dbReference type="Proteomes" id="UP000663828">
    <property type="component" value="Unassembled WGS sequence"/>
</dbReference>
<gene>
    <name evidence="2" type="ORF">EDS130_LOCUS15266</name>
    <name evidence="1" type="ORF">XAT740_LOCUS4396</name>
</gene>
<sequence length="144" mass="15976">MGALNTKIDPEIIATIQEHGKIIATNLPKNVLIQRSDIIRKMKEAAPEPYEGLLYSHFPDNVEKVNALAIQYATSKTAKKNIALEINQEIKPKVDEQVANQEAAVQEATRKAVKKTVKETVSKAMQIAVKNININTPDIDAENF</sequence>
<proteinExistence type="predicted"/>